<evidence type="ECO:0000313" key="1">
    <source>
        <dbReference type="EMBL" id="HGT71051.1"/>
    </source>
</evidence>
<organism evidence="1">
    <name type="scientific">candidate division CPR3 bacterium</name>
    <dbReference type="NCBI Taxonomy" id="2268181"/>
    <lineage>
        <taxon>Bacteria</taxon>
        <taxon>Bacteria division CPR3</taxon>
    </lineage>
</organism>
<accession>A0A7C4M1U8</accession>
<protein>
    <submittedName>
        <fullName evidence="1">Uncharacterized protein</fullName>
    </submittedName>
</protein>
<comment type="caution">
    <text evidence="1">The sequence shown here is derived from an EMBL/GenBank/DDBJ whole genome shotgun (WGS) entry which is preliminary data.</text>
</comment>
<proteinExistence type="predicted"/>
<dbReference type="EMBL" id="DSYQ01000008">
    <property type="protein sequence ID" value="HGT71051.1"/>
    <property type="molecule type" value="Genomic_DNA"/>
</dbReference>
<sequence length="148" mass="17101">MINVLSNPADLIRVINELGDYFNGEKEKDGSEDKSWSGLVIVNSKVVWYNREGNKRLDEKDNHLTIVLGKSNHNSCGEICYLSPCELILNIVKSPLCVPSAFRKNIFIHNCGEKCFYTIEDEDRKKYLFYQFSDKPYLFDIKKLILGK</sequence>
<reference evidence="1" key="1">
    <citation type="journal article" date="2020" name="mSystems">
        <title>Genome- and Community-Level Interaction Insights into Carbon Utilization and Element Cycling Functions of Hydrothermarchaeota in Hydrothermal Sediment.</title>
        <authorList>
            <person name="Zhou Z."/>
            <person name="Liu Y."/>
            <person name="Xu W."/>
            <person name="Pan J."/>
            <person name="Luo Z.H."/>
            <person name="Li M."/>
        </authorList>
    </citation>
    <scope>NUCLEOTIDE SEQUENCE [LARGE SCALE GENOMIC DNA]</scope>
    <source>
        <strain evidence="1">SpSt-579</strain>
    </source>
</reference>
<dbReference type="AlphaFoldDB" id="A0A7C4M1U8"/>
<gene>
    <name evidence="1" type="ORF">ENT43_02200</name>
</gene>
<name>A0A7C4M1U8_UNCC3</name>